<keyword evidence="4" id="KW-1185">Reference proteome</keyword>
<protein>
    <submittedName>
        <fullName evidence="3">Uncharacterized protein</fullName>
    </submittedName>
</protein>
<dbReference type="Proteomes" id="UP000247584">
    <property type="component" value="Unassembled WGS sequence"/>
</dbReference>
<reference evidence="2 4" key="1">
    <citation type="submission" date="2018-06" db="EMBL/GenBank/DDBJ databases">
        <title>Genomic Encyclopedia of Type Strains, Phase III (KMG-III): the genomes of soil and plant-associated and newly described type strains.</title>
        <authorList>
            <person name="Whitman W."/>
        </authorList>
    </citation>
    <scope>NUCLEOTIDE SEQUENCE [LARGE SCALE GENOMIC DNA]</scope>
    <source>
        <strain evidence="2 4">JC5</strain>
    </source>
</reference>
<feature type="region of interest" description="Disordered" evidence="1">
    <location>
        <begin position="85"/>
        <end position="119"/>
    </location>
</feature>
<proteinExistence type="predicted"/>
<name>A0A6G7LM05_9GAMM</name>
<feature type="compositionally biased region" description="Basic and acidic residues" evidence="1">
    <location>
        <begin position="45"/>
        <end position="55"/>
    </location>
</feature>
<feature type="compositionally biased region" description="Basic residues" evidence="1">
    <location>
        <begin position="100"/>
        <end position="112"/>
    </location>
</feature>
<dbReference type="EMBL" id="QJSY01000006">
    <property type="protein sequence ID" value="PYE59774.1"/>
    <property type="molecule type" value="Genomic_DNA"/>
</dbReference>
<dbReference type="RefSeq" id="WP_101053219.1">
    <property type="nucleotide sequence ID" value="NZ_BMXX01000005.1"/>
</dbReference>
<dbReference type="EMBL" id="CP045857">
    <property type="protein sequence ID" value="QIJ02817.1"/>
    <property type="molecule type" value="Genomic_DNA"/>
</dbReference>
<accession>A0A6G7LM05</accession>
<organism evidence="3 5">
    <name type="scientific">Shewanella chilikensis</name>
    <dbReference type="NCBI Taxonomy" id="558541"/>
    <lineage>
        <taxon>Bacteria</taxon>
        <taxon>Pseudomonadati</taxon>
        <taxon>Pseudomonadota</taxon>
        <taxon>Gammaproteobacteria</taxon>
        <taxon>Alteromonadales</taxon>
        <taxon>Shewanellaceae</taxon>
        <taxon>Shewanella</taxon>
    </lineage>
</organism>
<evidence type="ECO:0000256" key="1">
    <source>
        <dbReference type="SAM" id="MobiDB-lite"/>
    </source>
</evidence>
<dbReference type="KEGG" id="schk:GII14_00575"/>
<evidence type="ECO:0000313" key="4">
    <source>
        <dbReference type="Proteomes" id="UP000247584"/>
    </source>
</evidence>
<evidence type="ECO:0000313" key="3">
    <source>
        <dbReference type="EMBL" id="QIJ02817.1"/>
    </source>
</evidence>
<evidence type="ECO:0000313" key="5">
    <source>
        <dbReference type="Proteomes" id="UP000502117"/>
    </source>
</evidence>
<dbReference type="AlphaFoldDB" id="A0A6G7LM05"/>
<feature type="region of interest" description="Disordered" evidence="1">
    <location>
        <begin position="27"/>
        <end position="63"/>
    </location>
</feature>
<sequence length="178" mass="19955">MLTYRIGGLCCLLLWLGVAPLVESQAESSSDLNPDLNPVSGSEPSIDKQLSDPGKESGSLPLGWVLDSEGNPIAIPQQFEAALEYESAPLPKASRDSKPTKSRKKQASKPRRQIADDPSCRWLDKRMTELERRLRQKDSHTARYLQAELGEHQQQFRCLKCSGSGPETQDYSRCRLYH</sequence>
<dbReference type="Proteomes" id="UP000502117">
    <property type="component" value="Chromosome"/>
</dbReference>
<reference evidence="3 5" key="2">
    <citation type="submission" date="2019-11" db="EMBL/GenBank/DDBJ databases">
        <title>Complete Genome Sequence of Shewanella chilikensis Strain DC57, Isolated from Corroded Seal Rings at a floating production facility in Australia.</title>
        <authorList>
            <person name="Salgar-Chaparro S.J."/>
            <person name="Castillo-Villamizar G.A."/>
            <person name="Poehlein A."/>
            <person name="Daniel R."/>
            <person name="Machuca L."/>
        </authorList>
    </citation>
    <scope>NUCLEOTIDE SEQUENCE [LARGE SCALE GENOMIC DNA]</scope>
    <source>
        <strain evidence="3 5">DC57</strain>
    </source>
</reference>
<evidence type="ECO:0000313" key="2">
    <source>
        <dbReference type="EMBL" id="PYE59774.1"/>
    </source>
</evidence>
<gene>
    <name evidence="2" type="ORF">C8J23_10654</name>
    <name evidence="3" type="ORF">GII14_00575</name>
</gene>